<feature type="compositionally biased region" description="Basic and acidic residues" evidence="2">
    <location>
        <begin position="726"/>
        <end position="743"/>
    </location>
</feature>
<feature type="domain" description="Complex 1 LYR protein" evidence="3">
    <location>
        <begin position="13"/>
        <end position="70"/>
    </location>
</feature>
<evidence type="ECO:0000313" key="4">
    <source>
        <dbReference type="EMBL" id="KKK16483.1"/>
    </source>
</evidence>
<dbReference type="InterPro" id="IPR051522">
    <property type="entry name" value="ISC_assembly_LYR"/>
</dbReference>
<proteinExistence type="inferred from homology"/>
<organism evidence="4 5">
    <name type="scientific">Aspergillus rambellii</name>
    <dbReference type="NCBI Taxonomy" id="308745"/>
    <lineage>
        <taxon>Eukaryota</taxon>
        <taxon>Fungi</taxon>
        <taxon>Dikarya</taxon>
        <taxon>Ascomycota</taxon>
        <taxon>Pezizomycotina</taxon>
        <taxon>Eurotiomycetes</taxon>
        <taxon>Eurotiomycetidae</taxon>
        <taxon>Eurotiales</taxon>
        <taxon>Aspergillaceae</taxon>
        <taxon>Aspergillus</taxon>
        <taxon>Aspergillus subgen. Nidulantes</taxon>
    </lineage>
</organism>
<dbReference type="GO" id="GO:0016226">
    <property type="term" value="P:iron-sulfur cluster assembly"/>
    <property type="evidence" value="ECO:0007669"/>
    <property type="project" value="InterPro"/>
</dbReference>
<evidence type="ECO:0000256" key="2">
    <source>
        <dbReference type="SAM" id="MobiDB-lite"/>
    </source>
</evidence>
<feature type="compositionally biased region" description="Polar residues" evidence="2">
    <location>
        <begin position="605"/>
        <end position="622"/>
    </location>
</feature>
<dbReference type="InterPro" id="IPR008011">
    <property type="entry name" value="Complex1_LYR_dom"/>
</dbReference>
<evidence type="ECO:0000313" key="5">
    <source>
        <dbReference type="Proteomes" id="UP000034291"/>
    </source>
</evidence>
<dbReference type="PANTHER" id="PTHR13166">
    <property type="entry name" value="PROTEIN C6ORF149"/>
    <property type="match status" value="1"/>
</dbReference>
<dbReference type="InterPro" id="IPR045297">
    <property type="entry name" value="Complex1_LYR_LYRM4"/>
</dbReference>
<protein>
    <recommendedName>
        <fullName evidence="3">Complex 1 LYR protein domain-containing protein</fullName>
    </recommendedName>
</protein>
<feature type="compositionally biased region" description="Polar residues" evidence="2">
    <location>
        <begin position="527"/>
        <end position="537"/>
    </location>
</feature>
<comment type="caution">
    <text evidence="4">The sequence shown here is derived from an EMBL/GenBank/DDBJ whole genome shotgun (WGS) entry which is preliminary data.</text>
</comment>
<accession>A0A0F8UA73</accession>
<dbReference type="AlphaFoldDB" id="A0A0F8UA73"/>
<feature type="compositionally biased region" description="Acidic residues" evidence="2">
    <location>
        <begin position="431"/>
        <end position="468"/>
    </location>
</feature>
<dbReference type="Proteomes" id="UP000034291">
    <property type="component" value="Unassembled WGS sequence"/>
</dbReference>
<feature type="compositionally biased region" description="Polar residues" evidence="2">
    <location>
        <begin position="702"/>
        <end position="713"/>
    </location>
</feature>
<feature type="compositionally biased region" description="Acidic residues" evidence="2">
    <location>
        <begin position="689"/>
        <end position="699"/>
    </location>
</feature>
<gene>
    <name evidence="4" type="ORF">ARAM_000400</name>
</gene>
<dbReference type="PANTHER" id="PTHR13166:SF7">
    <property type="entry name" value="LYR MOTIF-CONTAINING PROTEIN 4"/>
    <property type="match status" value="1"/>
</dbReference>
<evidence type="ECO:0000256" key="1">
    <source>
        <dbReference type="ARBA" id="ARBA00009508"/>
    </source>
</evidence>
<dbReference type="OrthoDB" id="275715at2759"/>
<reference evidence="4 5" key="1">
    <citation type="submission" date="2015-02" db="EMBL/GenBank/DDBJ databases">
        <title>Draft Genome Sequences of Two Closely-Related Aflatoxigenic Aspergillus Species Obtained from the Cote d'Ivoire.</title>
        <authorList>
            <person name="Moore G.G."/>
            <person name="Beltz S.B."/>
            <person name="Mack B.M."/>
        </authorList>
    </citation>
    <scope>NUCLEOTIDE SEQUENCE [LARGE SCALE GENOMIC DNA]</scope>
    <source>
        <strain evidence="4 5">SRRC1468</strain>
    </source>
</reference>
<dbReference type="GO" id="GO:1990221">
    <property type="term" value="C:L-cysteine desulfurase complex"/>
    <property type="evidence" value="ECO:0007669"/>
    <property type="project" value="TreeGrafter"/>
</dbReference>
<dbReference type="CDD" id="cd20264">
    <property type="entry name" value="Complex1_LYR_LYRM4"/>
    <property type="match status" value="1"/>
</dbReference>
<dbReference type="EMBL" id="JZBS01002999">
    <property type="protein sequence ID" value="KKK16483.1"/>
    <property type="molecule type" value="Genomic_DNA"/>
</dbReference>
<feature type="compositionally biased region" description="Basic residues" evidence="2">
    <location>
        <begin position="373"/>
        <end position="395"/>
    </location>
</feature>
<feature type="compositionally biased region" description="Polar residues" evidence="2">
    <location>
        <begin position="546"/>
        <end position="572"/>
    </location>
</feature>
<dbReference type="STRING" id="308745.A0A0F8UA73"/>
<name>A0A0F8UA73_9EURO</name>
<evidence type="ECO:0000259" key="3">
    <source>
        <dbReference type="Pfam" id="PF05347"/>
    </source>
</evidence>
<keyword evidence="5" id="KW-1185">Reference proteome</keyword>
<feature type="region of interest" description="Disordered" evidence="2">
    <location>
        <begin position="159"/>
        <end position="193"/>
    </location>
</feature>
<feature type="region of interest" description="Disordered" evidence="2">
    <location>
        <begin position="369"/>
        <end position="900"/>
    </location>
</feature>
<comment type="similarity">
    <text evidence="1">Belongs to the complex I LYR family.</text>
</comment>
<dbReference type="GO" id="GO:0005739">
    <property type="term" value="C:mitochondrion"/>
    <property type="evidence" value="ECO:0007669"/>
    <property type="project" value="TreeGrafter"/>
</dbReference>
<sequence>MSVSTLQRDTAFQVRSLFRSLLRQSSQFSNYNFREYALRRTRDAFREHQKETEDRRIQELMQEGLQSLRMMKVSCIALLEVATARSSTPPKQLRFGTSRQTVISQFYQMDRLVVEGQKTFRSSRSGRQFGEGANRTRTGQIDHDVFEGLPVRRWTRQVQTISQEPKTEGTEPVQPGPGGKQAAPERPMPRDSHLLTPMSRALLRAARSGCIYIRQASKDSEDDEKEATDADEQQAAPSTERSFAMRKWSTVPKHLEAPEVEFLAKRRPGLVSLYGSTAGTVDGANGSAPMRKTRFKKIDPVTGNISIYAAWVPEGHKIEGEVTDEAQVIAENSKVTVTPEAPAPGTVIEGVGVVNAQGVVVAEAGSVSVITPPKRRPPPPKRKAKGFGKGRRKKVMFAPGDGADASLVHGANDVHGSKETDPSRMSADQTAQDDEEDDGEEGEESDDGDGDGDGEGEGDVDGDGDGDGDGDRDGDGEGDESGFDTKTPETPGRQPNTKPEPEPTPGPTSDAVPAEIGTESQPRPIPESSSATVTEATALSAKPPATEQSQQAPAGETSSVPPKKQTGSTSAMPATEEDVEMTDDVLHEPPKPVEVSGAFSPLPKSDTQQQPAPETAKPTQKTPSPPQEVVQSLAPGSSKSVIDNADKSAVEQPEPMDIVMKEPSEPAVEDDVVNMDTSADIPQPPQEPAPEEEEEEEEAATVQKQEPQTNGRNNVVDLLGSLEASLGDKPEDAQSDKQKEAITTHETTTGATPAVPVQSPLKTPAEAPTADIKVPSPEQIAPPIEALTPSEPQPEREPTIQQALESPATEQPPPSTEEQQPEPEPSAREQPQPLGEPSKESIQGTPEQPEATPESVAEQPTTGPVAEPPDTESPVEQPGESHLRKGAAATSSPPEEPQPE</sequence>
<dbReference type="Pfam" id="PF05347">
    <property type="entry name" value="Complex1_LYR"/>
    <property type="match status" value="1"/>
</dbReference>
<feature type="compositionally biased region" description="Acidic residues" evidence="2">
    <location>
        <begin position="220"/>
        <end position="232"/>
    </location>
</feature>
<feature type="region of interest" description="Disordered" evidence="2">
    <location>
        <begin position="216"/>
        <end position="244"/>
    </location>
</feature>